<keyword evidence="3" id="KW-0963">Cytoplasm</keyword>
<dbReference type="AlphaFoldDB" id="A0A8K0UKU8"/>
<feature type="compositionally biased region" description="Basic and acidic residues" evidence="6">
    <location>
        <begin position="667"/>
        <end position="683"/>
    </location>
</feature>
<dbReference type="InterPro" id="IPR027329">
    <property type="entry name" value="TPX2_C"/>
</dbReference>
<comment type="subcellular location">
    <subcellularLocation>
        <location evidence="1">Cytoplasm</location>
        <location evidence="1">Cytoskeleton</location>
    </subcellularLocation>
</comment>
<evidence type="ECO:0000259" key="7">
    <source>
        <dbReference type="Pfam" id="PF06886"/>
    </source>
</evidence>
<evidence type="ECO:0000256" key="4">
    <source>
        <dbReference type="ARBA" id="ARBA00023212"/>
    </source>
</evidence>
<keyword evidence="9" id="KW-1185">Reference proteome</keyword>
<reference evidence="8" key="1">
    <citation type="journal article" date="2021" name="New Phytol.">
        <title>Evolutionary innovations through gain and loss of genes in the ectomycorrhizal Boletales.</title>
        <authorList>
            <person name="Wu G."/>
            <person name="Miyauchi S."/>
            <person name="Morin E."/>
            <person name="Kuo A."/>
            <person name="Drula E."/>
            <person name="Varga T."/>
            <person name="Kohler A."/>
            <person name="Feng B."/>
            <person name="Cao Y."/>
            <person name="Lipzen A."/>
            <person name="Daum C."/>
            <person name="Hundley H."/>
            <person name="Pangilinan J."/>
            <person name="Johnson J."/>
            <person name="Barry K."/>
            <person name="LaButti K."/>
            <person name="Ng V."/>
            <person name="Ahrendt S."/>
            <person name="Min B."/>
            <person name="Choi I.G."/>
            <person name="Park H."/>
            <person name="Plett J.M."/>
            <person name="Magnuson J."/>
            <person name="Spatafora J.W."/>
            <person name="Nagy L.G."/>
            <person name="Henrissat B."/>
            <person name="Grigoriev I.V."/>
            <person name="Yang Z.L."/>
            <person name="Xu J."/>
            <person name="Martin F.M."/>
        </authorList>
    </citation>
    <scope>NUCLEOTIDE SEQUENCE</scope>
    <source>
        <strain evidence="8">KKN 215</strain>
    </source>
</reference>
<accession>A0A8K0UKU8</accession>
<feature type="region of interest" description="Disordered" evidence="6">
    <location>
        <begin position="386"/>
        <end position="451"/>
    </location>
</feature>
<sequence length="839" mass="91275">MDISSRHLPDLSDASGFGDYSNTSFQIPLASSESNDLLLADDSDFLHGLDEANTPGVHRIQPRNQAPLTLEELTPRSTRLRFAATPSSFKPRPRIPSPLKPQVTRDLSIALDEALSPLKSQDNTFSIPSTSSSRVNLLTTEVSGFFQPGQADFTFSDEPEPDQESLTLSQLTPGPIRVRQTSLPPSVSGDPIAFPADSMVPSETRDYLPSSTPHDNLETNGSDANTLLASAASPLTLIQTSGLSEPSELGFNITGGVDRSEKAIPEHMNVDSQPGGLRTDTQGKTKATSKPIVIDGGINKRSKPKLPASRLVRDQPQPARKAQSNPAAHGSRMAVRNATERRLTSTSQAKLVDYPAQRDNSLALGGLAATLMSFSERNDASIDHRLRRQGQAESVTEPTSSVPVPANSRNQDIPDTAQTNEMHVFSAETDRDSDQSNEGTQQANAPDCTNIRDLSSRQAISLCEISPSPAEENIRDPASSAVPSSPMRASLKRRSSPGPAEEQPRKKGKNNITAEPFVAAPRQGVAQSRPANLHRPNATQRANAPSVMTASRSVSSNSATRGGTKLVCSTTASTSTRSRVRPAKVTEDKEVKARQRQLTGPDSGASPSSDTIHNHDRPSSAASSTSAVAGRSGDVLPAEKEKETRRLRSHTSTNVAAAPLTRPARKPLVDKPTHPPPKTEKPPFEFTFSVDRRIEGGVKAENLTRSTKGLDEFKRSLKAHGLLPIPDYKKMHSVQEEALAARREQIVPVMPMPLELHTDVRAHERGQFEEGLKARQREAERLAEEKRRVRELEEEREIKELRKRAIPKAHEVPEWYQQAPKKARRVEEDTLKAGSSVSK</sequence>
<evidence type="ECO:0000313" key="8">
    <source>
        <dbReference type="EMBL" id="KAH8094733.1"/>
    </source>
</evidence>
<feature type="region of interest" description="Disordered" evidence="6">
    <location>
        <begin position="466"/>
        <end position="684"/>
    </location>
</feature>
<dbReference type="OrthoDB" id="3242303at2759"/>
<organism evidence="8 9">
    <name type="scientific">Cristinia sonorae</name>
    <dbReference type="NCBI Taxonomy" id="1940300"/>
    <lineage>
        <taxon>Eukaryota</taxon>
        <taxon>Fungi</taxon>
        <taxon>Dikarya</taxon>
        <taxon>Basidiomycota</taxon>
        <taxon>Agaricomycotina</taxon>
        <taxon>Agaricomycetes</taxon>
        <taxon>Agaricomycetidae</taxon>
        <taxon>Agaricales</taxon>
        <taxon>Pleurotineae</taxon>
        <taxon>Stephanosporaceae</taxon>
        <taxon>Cristinia</taxon>
    </lineage>
</organism>
<dbReference type="Proteomes" id="UP000813824">
    <property type="component" value="Unassembled WGS sequence"/>
</dbReference>
<feature type="compositionally biased region" description="Polar residues" evidence="6">
    <location>
        <begin position="537"/>
        <end position="561"/>
    </location>
</feature>
<feature type="compositionally biased region" description="Basic and acidic residues" evidence="6">
    <location>
        <begin position="637"/>
        <end position="646"/>
    </location>
</feature>
<feature type="compositionally biased region" description="Polar residues" evidence="6">
    <location>
        <begin position="279"/>
        <end position="288"/>
    </location>
</feature>
<evidence type="ECO:0000313" key="9">
    <source>
        <dbReference type="Proteomes" id="UP000813824"/>
    </source>
</evidence>
<proteinExistence type="inferred from homology"/>
<feature type="domain" description="TPX2 C-terminal" evidence="7">
    <location>
        <begin position="755"/>
        <end position="824"/>
    </location>
</feature>
<keyword evidence="5" id="KW-0175">Coiled coil</keyword>
<comment type="similarity">
    <text evidence="2">Belongs to the TPX2 family.</text>
</comment>
<feature type="region of interest" description="Disordered" evidence="6">
    <location>
        <begin position="266"/>
        <end position="351"/>
    </location>
</feature>
<feature type="compositionally biased region" description="Basic and acidic residues" evidence="6">
    <location>
        <begin position="584"/>
        <end position="593"/>
    </location>
</feature>
<feature type="compositionally biased region" description="Polar residues" evidence="6">
    <location>
        <begin position="391"/>
        <end position="421"/>
    </location>
</feature>
<feature type="compositionally biased region" description="Polar residues" evidence="6">
    <location>
        <begin position="596"/>
        <end position="611"/>
    </location>
</feature>
<evidence type="ECO:0000256" key="2">
    <source>
        <dbReference type="ARBA" id="ARBA00005885"/>
    </source>
</evidence>
<feature type="region of interest" description="Disordered" evidence="6">
    <location>
        <begin position="812"/>
        <end position="839"/>
    </location>
</feature>
<evidence type="ECO:0000256" key="6">
    <source>
        <dbReference type="SAM" id="MobiDB-lite"/>
    </source>
</evidence>
<dbReference type="Pfam" id="PF06886">
    <property type="entry name" value="TPX2"/>
    <property type="match status" value="1"/>
</dbReference>
<evidence type="ECO:0000256" key="1">
    <source>
        <dbReference type="ARBA" id="ARBA00004245"/>
    </source>
</evidence>
<gene>
    <name evidence="8" type="ORF">BXZ70DRAFT_947304</name>
</gene>
<evidence type="ECO:0000256" key="5">
    <source>
        <dbReference type="SAM" id="Coils"/>
    </source>
</evidence>
<keyword evidence="4" id="KW-0206">Cytoskeleton</keyword>
<protein>
    <recommendedName>
        <fullName evidence="7">TPX2 C-terminal domain-containing protein</fullName>
    </recommendedName>
</protein>
<dbReference type="EMBL" id="JAEVFJ010000025">
    <property type="protein sequence ID" value="KAH8094733.1"/>
    <property type="molecule type" value="Genomic_DNA"/>
</dbReference>
<dbReference type="GO" id="GO:0005856">
    <property type="term" value="C:cytoskeleton"/>
    <property type="evidence" value="ECO:0007669"/>
    <property type="project" value="UniProtKB-SubCell"/>
</dbReference>
<feature type="compositionally biased region" description="Low complexity" evidence="6">
    <location>
        <begin position="619"/>
        <end position="632"/>
    </location>
</feature>
<comment type="caution">
    <text evidence="8">The sequence shown here is derived from an EMBL/GenBank/DDBJ whole genome shotgun (WGS) entry which is preliminary data.</text>
</comment>
<evidence type="ECO:0000256" key="3">
    <source>
        <dbReference type="ARBA" id="ARBA00022490"/>
    </source>
</evidence>
<feature type="coiled-coil region" evidence="5">
    <location>
        <begin position="772"/>
        <end position="802"/>
    </location>
</feature>
<name>A0A8K0UKU8_9AGAR</name>